<dbReference type="InterPro" id="IPR045078">
    <property type="entry name" value="TST/MPST-like"/>
</dbReference>
<organism evidence="4 5">
    <name type="scientific">Stylonychia lemnae</name>
    <name type="common">Ciliate</name>
    <dbReference type="NCBI Taxonomy" id="5949"/>
    <lineage>
        <taxon>Eukaryota</taxon>
        <taxon>Sar</taxon>
        <taxon>Alveolata</taxon>
        <taxon>Ciliophora</taxon>
        <taxon>Intramacronucleata</taxon>
        <taxon>Spirotrichea</taxon>
        <taxon>Stichotrichia</taxon>
        <taxon>Sporadotrichida</taxon>
        <taxon>Oxytrichidae</taxon>
        <taxon>Stylonychinae</taxon>
        <taxon>Stylonychia</taxon>
    </lineage>
</organism>
<proteinExistence type="predicted"/>
<gene>
    <name evidence="4" type="primary">Contig7126.g7616</name>
    <name evidence="4" type="ORF">STYLEM_4844</name>
</gene>
<keyword evidence="5" id="KW-1185">Reference proteome</keyword>
<dbReference type="PROSITE" id="PS50206">
    <property type="entry name" value="RHODANESE_3"/>
    <property type="match status" value="2"/>
</dbReference>
<dbReference type="Pfam" id="PF00581">
    <property type="entry name" value="Rhodanese"/>
    <property type="match status" value="2"/>
</dbReference>
<name>A0A078A538_STYLE</name>
<feature type="domain" description="Rhodanese" evidence="3">
    <location>
        <begin position="34"/>
        <end position="138"/>
    </location>
</feature>
<evidence type="ECO:0000256" key="2">
    <source>
        <dbReference type="ARBA" id="ARBA00022737"/>
    </source>
</evidence>
<dbReference type="GO" id="GO:0005739">
    <property type="term" value="C:mitochondrion"/>
    <property type="evidence" value="ECO:0007669"/>
    <property type="project" value="TreeGrafter"/>
</dbReference>
<evidence type="ECO:0000256" key="1">
    <source>
        <dbReference type="ARBA" id="ARBA00022679"/>
    </source>
</evidence>
<dbReference type="InterPro" id="IPR036873">
    <property type="entry name" value="Rhodanese-like_dom_sf"/>
</dbReference>
<dbReference type="OrthoDB" id="448293at2759"/>
<dbReference type="Proteomes" id="UP000039865">
    <property type="component" value="Unassembled WGS sequence"/>
</dbReference>
<dbReference type="SUPFAM" id="SSF52821">
    <property type="entry name" value="Rhodanese/Cell cycle control phosphatase"/>
    <property type="match status" value="2"/>
</dbReference>
<dbReference type="OMA" id="LLDVRWQ"/>
<dbReference type="Gene3D" id="3.40.250.10">
    <property type="entry name" value="Rhodanese-like domain"/>
    <property type="match status" value="2"/>
</dbReference>
<accession>A0A078A538</accession>
<dbReference type="GO" id="GO:0004792">
    <property type="term" value="F:thiosulfate-cyanide sulfurtransferase activity"/>
    <property type="evidence" value="ECO:0007669"/>
    <property type="project" value="TreeGrafter"/>
</dbReference>
<evidence type="ECO:0000259" key="3">
    <source>
        <dbReference type="PROSITE" id="PS50206"/>
    </source>
</evidence>
<dbReference type="InterPro" id="IPR001763">
    <property type="entry name" value="Rhodanese-like_dom"/>
</dbReference>
<dbReference type="InParanoid" id="A0A078A538"/>
<reference evidence="4 5" key="1">
    <citation type="submission" date="2014-06" db="EMBL/GenBank/DDBJ databases">
        <authorList>
            <person name="Swart Estienne"/>
        </authorList>
    </citation>
    <scope>NUCLEOTIDE SEQUENCE [LARGE SCALE GENOMIC DNA]</scope>
    <source>
        <strain evidence="4 5">130c</strain>
    </source>
</reference>
<dbReference type="SMART" id="SM00450">
    <property type="entry name" value="RHOD"/>
    <property type="match status" value="2"/>
</dbReference>
<dbReference type="FunCoup" id="A0A078A538">
    <property type="interactions" value="58"/>
</dbReference>
<feature type="domain" description="Rhodanese" evidence="3">
    <location>
        <begin position="170"/>
        <end position="269"/>
    </location>
</feature>
<evidence type="ECO:0000313" key="4">
    <source>
        <dbReference type="EMBL" id="CDW75849.1"/>
    </source>
</evidence>
<dbReference type="PANTHER" id="PTHR11364">
    <property type="entry name" value="THIOSULFATE SULFERTANSFERASE"/>
    <property type="match status" value="1"/>
</dbReference>
<evidence type="ECO:0000313" key="5">
    <source>
        <dbReference type="Proteomes" id="UP000039865"/>
    </source>
</evidence>
<dbReference type="AlphaFoldDB" id="A0A078A538"/>
<dbReference type="EMBL" id="CCKQ01004695">
    <property type="protein sequence ID" value="CDW75849.1"/>
    <property type="molecule type" value="Genomic_DNA"/>
</dbReference>
<protein>
    <recommendedName>
        <fullName evidence="3">Rhodanese domain-containing protein</fullName>
    </recommendedName>
</protein>
<dbReference type="CDD" id="cd01448">
    <property type="entry name" value="TST_Repeat_1"/>
    <property type="match status" value="1"/>
</dbReference>
<keyword evidence="2" id="KW-0677">Repeat</keyword>
<keyword evidence="1" id="KW-0808">Transferase</keyword>
<sequence length="271" mass="30539">MEQREAPVFIETDELAKLIETEKDLKVFDCTMSLTPEDGDAILNYHNSHIPGSEFLDLRYLKNASAPFPNTIPPLDLFKDTMKKHNVRLQSRVVLYDAKGLYMSTRAFWLFKVFGHLSVSVLNGGLAKWLKEERTVSKNETGPADSFNYTFNPALFADYQTIIDLESKSEPKDTLVLDARPDASYANGHLTDGHSLFYKNLQTADCTVKSTEEIREILASKNLDFTQKIITQCQSGNTATYLFAALKHAGHGDVRVYDGSYSEYSAKKSQQ</sequence>
<dbReference type="PANTHER" id="PTHR11364:SF27">
    <property type="entry name" value="SULFURTRANSFERASE"/>
    <property type="match status" value="1"/>
</dbReference>